<organism evidence="3 4">
    <name type="scientific">Cucumis melo</name>
    <name type="common">Muskmelon</name>
    <dbReference type="NCBI Taxonomy" id="3656"/>
    <lineage>
        <taxon>Eukaryota</taxon>
        <taxon>Viridiplantae</taxon>
        <taxon>Streptophyta</taxon>
        <taxon>Embryophyta</taxon>
        <taxon>Tracheophyta</taxon>
        <taxon>Spermatophyta</taxon>
        <taxon>Magnoliopsida</taxon>
        <taxon>eudicotyledons</taxon>
        <taxon>Gunneridae</taxon>
        <taxon>Pentapetalae</taxon>
        <taxon>rosids</taxon>
        <taxon>fabids</taxon>
        <taxon>Cucurbitales</taxon>
        <taxon>Cucurbitaceae</taxon>
        <taxon>Benincaseae</taxon>
        <taxon>Cucumis</taxon>
    </lineage>
</organism>
<dbReference type="Pfam" id="PF00201">
    <property type="entry name" value="UDPGT"/>
    <property type="match status" value="1"/>
</dbReference>
<dbReference type="GO" id="GO:0080044">
    <property type="term" value="F:quercetin 7-O-glucosyltransferase activity"/>
    <property type="evidence" value="ECO:0007669"/>
    <property type="project" value="TreeGrafter"/>
</dbReference>
<evidence type="ECO:0000256" key="1">
    <source>
        <dbReference type="ARBA" id="ARBA00009995"/>
    </source>
</evidence>
<evidence type="ECO:0000313" key="3">
    <source>
        <dbReference type="Proteomes" id="UP001652600"/>
    </source>
</evidence>
<keyword evidence="3" id="KW-1185">Reference proteome</keyword>
<dbReference type="Gramene" id="MELO3C018700.2.1">
    <property type="protein sequence ID" value="MELO3C018700.2.1"/>
    <property type="gene ID" value="MELO3C018700.2"/>
</dbReference>
<protein>
    <submittedName>
        <fullName evidence="4">UDP-glycosyltransferase 74F2-like</fullName>
    </submittedName>
</protein>
<dbReference type="Gene3D" id="3.40.50.2000">
    <property type="entry name" value="Glycogen Phosphorylase B"/>
    <property type="match status" value="2"/>
</dbReference>
<dbReference type="InParanoid" id="A0A1S3C1S4"/>
<dbReference type="GO" id="GO:0080043">
    <property type="term" value="F:quercetin 3-O-glucosyltransferase activity"/>
    <property type="evidence" value="ECO:0007669"/>
    <property type="project" value="TreeGrafter"/>
</dbReference>
<dbReference type="RefSeq" id="XP_008455273.2">
    <property type="nucleotide sequence ID" value="XM_008457051.3"/>
</dbReference>
<dbReference type="AlphaFoldDB" id="A0A1S3C1S4"/>
<dbReference type="Proteomes" id="UP001652600">
    <property type="component" value="Chromosome 1"/>
</dbReference>
<evidence type="ECO:0000256" key="2">
    <source>
        <dbReference type="ARBA" id="ARBA00022679"/>
    </source>
</evidence>
<keyword evidence="2" id="KW-0808">Transferase</keyword>
<dbReference type="InterPro" id="IPR002213">
    <property type="entry name" value="UDP_glucos_trans"/>
</dbReference>
<dbReference type="KEGG" id="cmo:103495476"/>
<reference evidence="4" key="2">
    <citation type="submission" date="2025-08" db="UniProtKB">
        <authorList>
            <consortium name="RefSeq"/>
        </authorList>
    </citation>
    <scope>IDENTIFICATION</scope>
    <source>
        <tissue evidence="4">Stem</tissue>
    </source>
</reference>
<dbReference type="PANTHER" id="PTHR11926">
    <property type="entry name" value="GLUCOSYL/GLUCURONOSYL TRANSFERASES"/>
    <property type="match status" value="1"/>
</dbReference>
<dbReference type="eggNOG" id="KOG1192">
    <property type="taxonomic scope" value="Eukaryota"/>
</dbReference>
<accession>A0A1S3C1S4</accession>
<proteinExistence type="inferred from homology"/>
<gene>
    <name evidence="4" type="primary">LOC103495476</name>
</gene>
<dbReference type="SUPFAM" id="SSF53756">
    <property type="entry name" value="UDP-Glycosyltransferase/glycogen phosphorylase"/>
    <property type="match status" value="1"/>
</dbReference>
<dbReference type="PANTHER" id="PTHR11926:SF1560">
    <property type="entry name" value="UDP-GLYCOSYLTRANSFERASE 74E1-RELATED"/>
    <property type="match status" value="1"/>
</dbReference>
<sequence>MINKSEYSHFKQVTEKVSLGKEIPQMGLEGNKNLHVLVLTYPTQGHVNPMLQFCKSLSSKGVDTTVAVTKFIFNTFNPKSDASNTIQWDTISDGFDEGGFSAATSIEDYLETMKKAGSKTLTELIKRHQDLGHPIDAVVYDALMPWALDIAKSFNLTAATFFTMPCSVNLIYYYVDRGLVRLPVPKDSYPVCLPSLPPLMPPDMPSFIYVPESYPQYLYLLLNQMPNIEGADYILVNSIHEFEPLETDAMAKIGPTLLTIGPTIPSYYIDKSYENDKKYELDLFKIEPKEASSTREWLKTKPKGSVIYVSFGSMAKLNTTQMAELAAGLVESNYYFIWVVRASEEEKLPKGFAPEKGLVLRWSSQLEVLSNEAIGSFFTHSGWNSTLESLCLGVPMVAMPQWTDQPTTGKYVADVWKVGVRVKVGEDGIVGKDEIKACVKAVMEGERAIEFKQNALKWKQLGLGALREGGSSSKHIDEFISGLRDKIIPSV</sequence>
<dbReference type="CDD" id="cd03784">
    <property type="entry name" value="GT1_Gtf-like"/>
    <property type="match status" value="1"/>
</dbReference>
<comment type="similarity">
    <text evidence="1">Belongs to the UDP-glycosyltransferase family.</text>
</comment>
<evidence type="ECO:0000313" key="4">
    <source>
        <dbReference type="RefSeq" id="XP_008455273.2"/>
    </source>
</evidence>
<reference evidence="3" key="1">
    <citation type="submission" date="2025-05" db="UniProtKB">
        <authorList>
            <consortium name="RefSeq"/>
        </authorList>
    </citation>
    <scope>NUCLEOTIDE SEQUENCE [LARGE SCALE GENOMIC DNA]</scope>
</reference>
<name>A0A1S3C1S4_CUCME</name>
<dbReference type="GeneID" id="103495476"/>